<evidence type="ECO:0000313" key="3">
    <source>
        <dbReference type="EMBL" id="TNV73985.1"/>
    </source>
</evidence>
<feature type="domain" description="Vitellogenin" evidence="2">
    <location>
        <begin position="53"/>
        <end position="222"/>
    </location>
</feature>
<dbReference type="EMBL" id="RRYP01017718">
    <property type="protein sequence ID" value="TNV73985.1"/>
    <property type="molecule type" value="Genomic_DNA"/>
</dbReference>
<feature type="compositionally biased region" description="Basic and acidic residues" evidence="1">
    <location>
        <begin position="580"/>
        <end position="601"/>
    </location>
</feature>
<feature type="region of interest" description="Disordered" evidence="1">
    <location>
        <begin position="579"/>
        <end position="601"/>
    </location>
</feature>
<gene>
    <name evidence="3" type="ORF">FGO68_gene17705</name>
</gene>
<name>A0A8J8SX75_HALGN</name>
<proteinExistence type="predicted"/>
<evidence type="ECO:0000313" key="4">
    <source>
        <dbReference type="Proteomes" id="UP000785679"/>
    </source>
</evidence>
<dbReference type="InterPro" id="IPR001747">
    <property type="entry name" value="Vitellogenin_N"/>
</dbReference>
<dbReference type="AlphaFoldDB" id="A0A8J8SX75"/>
<dbReference type="InterPro" id="IPR016024">
    <property type="entry name" value="ARM-type_fold"/>
</dbReference>
<dbReference type="Proteomes" id="UP000785679">
    <property type="component" value="Unassembled WGS sequence"/>
</dbReference>
<reference evidence="3" key="1">
    <citation type="submission" date="2019-06" db="EMBL/GenBank/DDBJ databases">
        <authorList>
            <person name="Zheng W."/>
        </authorList>
    </citation>
    <scope>NUCLEOTIDE SEQUENCE</scope>
    <source>
        <strain evidence="3">QDHG01</strain>
    </source>
</reference>
<dbReference type="Pfam" id="PF01347">
    <property type="entry name" value="Vitellogenin_N"/>
    <property type="match status" value="1"/>
</dbReference>
<dbReference type="OrthoDB" id="322199at2759"/>
<accession>A0A8J8SX75</accession>
<dbReference type="SUPFAM" id="SSF48371">
    <property type="entry name" value="ARM repeat"/>
    <property type="match status" value="2"/>
</dbReference>
<organism evidence="3 4">
    <name type="scientific">Halteria grandinella</name>
    <dbReference type="NCBI Taxonomy" id="5974"/>
    <lineage>
        <taxon>Eukaryota</taxon>
        <taxon>Sar</taxon>
        <taxon>Alveolata</taxon>
        <taxon>Ciliophora</taxon>
        <taxon>Intramacronucleata</taxon>
        <taxon>Spirotrichea</taxon>
        <taxon>Stichotrichia</taxon>
        <taxon>Sporadotrichida</taxon>
        <taxon>Halteriidae</taxon>
        <taxon>Halteria</taxon>
    </lineage>
</organism>
<protein>
    <recommendedName>
        <fullName evidence="2">Vitellogenin domain-containing protein</fullName>
    </recommendedName>
</protein>
<dbReference type="Gene3D" id="1.25.10.10">
    <property type="entry name" value="Leucine-rich Repeat Variant"/>
    <property type="match status" value="2"/>
</dbReference>
<dbReference type="InterPro" id="IPR011989">
    <property type="entry name" value="ARM-like"/>
</dbReference>
<comment type="caution">
    <text evidence="3">The sequence shown here is derived from an EMBL/GenBank/DDBJ whole genome shotgun (WGS) entry which is preliminary data.</text>
</comment>
<evidence type="ECO:0000259" key="2">
    <source>
        <dbReference type="Pfam" id="PF01347"/>
    </source>
</evidence>
<dbReference type="GO" id="GO:0005319">
    <property type="term" value="F:lipid transporter activity"/>
    <property type="evidence" value="ECO:0007669"/>
    <property type="project" value="InterPro"/>
</dbReference>
<evidence type="ECO:0000256" key="1">
    <source>
        <dbReference type="SAM" id="MobiDB-lite"/>
    </source>
</evidence>
<sequence length="601" mass="68007">MQLQKLSYKLECELDYLMTFLTKRDYSVATETLNLVHRLCANQEVTSMLLKDHHFHYLVELSSTSPSEDVRSLCFKIFGSLALSPSKQVVKMLFHQTRLVRVIADRLSKETSEDVISSILLFLMKITSTDEVYLELLTTASDDDHYLKEVIACMNNRKSKKVRRLAYSLVVNLLCYDEMRRYLLKQSQVDIVSKLISVISGKHSSEDEQEDIILALKALSNMLSDTLFVIAFLQAKGHFALAQSFESKSLHTKELCLTLYTKLALPANQTDGSPLQPMMTVVLDAELIQDVLTLPLNEDSLGCVRNMLILLQVMVLSKNEKGIAQLKAFDICGALIPLIQSPLSYLALGTLGLLEKLHPSDRPQLTQGRNNIFQAFTQHLQLLIQSGNNDKTIQMLNRAFSVYLISIGGIEQQVLALDGVISLVREMTGVWGYCKEAQAKYSCIQVLKTLSEMGNKQISDVIHSIDSISQQVLDAPSLNRLHIDGIINDILDKEMHQHFTYFLTDDIERSGMDQSVDFHYFEKPQKPIHQDETIDKPSGASQSQKNEVNQVRNLFNLVLLAQIVTQGILIIKSYPGARNSENDRNQLKEKCYQRDADRSVR</sequence>
<keyword evidence="4" id="KW-1185">Reference proteome</keyword>